<dbReference type="Pfam" id="PF13884">
    <property type="entry name" value="Peptidase_S74"/>
    <property type="match status" value="1"/>
</dbReference>
<accession>A0ABW5ZX63</accession>
<sequence>MKTKITLFILLLSLIGYAQNGINYKAVIKDDLGNVVAGQNVDIRFTILQGSINAYQETHDTTTDSNGIVIVNIGEGDVVSGTFSLLVWGNGTFSLRTEIDLEQNGSYDIEETTAFKTVPYAILAEKSLTTKNIELPYYDEGNVENGATFHIQNDGINGRYGIAGSAGINAENLPSNNAGVLGNGVGAHGVYGYAETSFWAGVQGVSNSSEGVGVQGYGFGGGVGGHFYTTTTGVAALTTGRGNVGIGIDEPEMKMHVGGDLFIQTNLGDLVMGYPNNGNQWQLSTAGQGADLQFQNKADGINSTTTRFRMRQDGEFQIGNIGTPSAWLHVKNNSTLTKPLLKLEEVGNDYARLELTNDASNGAFWHVAGFPSATASSARLNFYFRNENGAADRMTITGDGEVGINGNPTARLEIFQQSQTVGTGLRFDDGTANSDWDITHGFSLRFHYGGNLRGFINANTGAYTQSSDVTLKSNIQNLNTVLGRIGQLRPTTYFYKDDTTKTKTIGLIAQEVESIFPEVVHFSEADNLYGIDYSSFGVIAIKAIQEQQEIIENQQKQIDELKTLVTTLINKK</sequence>
<reference evidence="4" key="1">
    <citation type="journal article" date="2019" name="Int. J. Syst. Evol. Microbiol.">
        <title>The Global Catalogue of Microorganisms (GCM) 10K type strain sequencing project: providing services to taxonomists for standard genome sequencing and annotation.</title>
        <authorList>
            <consortium name="The Broad Institute Genomics Platform"/>
            <consortium name="The Broad Institute Genome Sequencing Center for Infectious Disease"/>
            <person name="Wu L."/>
            <person name="Ma J."/>
        </authorList>
    </citation>
    <scope>NUCLEOTIDE SEQUENCE [LARGE SCALE GENOMIC DNA]</scope>
    <source>
        <strain evidence="4">KCTC 32514</strain>
    </source>
</reference>
<evidence type="ECO:0000313" key="4">
    <source>
        <dbReference type="Proteomes" id="UP001597548"/>
    </source>
</evidence>
<keyword evidence="1" id="KW-0175">Coiled coil</keyword>
<evidence type="ECO:0000313" key="3">
    <source>
        <dbReference type="EMBL" id="MFD2917629.1"/>
    </source>
</evidence>
<keyword evidence="4" id="KW-1185">Reference proteome</keyword>
<feature type="coiled-coil region" evidence="1">
    <location>
        <begin position="544"/>
        <end position="571"/>
    </location>
</feature>
<feature type="domain" description="Peptidase S74" evidence="2">
    <location>
        <begin position="467"/>
        <end position="558"/>
    </location>
</feature>
<dbReference type="SUPFAM" id="SSF49373">
    <property type="entry name" value="Invasin/intimin cell-adhesion fragments"/>
    <property type="match status" value="1"/>
</dbReference>
<dbReference type="InterPro" id="IPR008964">
    <property type="entry name" value="Invasin/intimin_cell_adhesion"/>
</dbReference>
<dbReference type="Gene3D" id="1.10.10.10">
    <property type="entry name" value="Winged helix-like DNA-binding domain superfamily/Winged helix DNA-binding domain"/>
    <property type="match status" value="1"/>
</dbReference>
<comment type="caution">
    <text evidence="3">The sequence shown here is derived from an EMBL/GenBank/DDBJ whole genome shotgun (WGS) entry which is preliminary data.</text>
</comment>
<organism evidence="3 4">
    <name type="scientific">Psychroserpens luteus</name>
    <dbReference type="NCBI Taxonomy" id="1434066"/>
    <lineage>
        <taxon>Bacteria</taxon>
        <taxon>Pseudomonadati</taxon>
        <taxon>Bacteroidota</taxon>
        <taxon>Flavobacteriia</taxon>
        <taxon>Flavobacteriales</taxon>
        <taxon>Flavobacteriaceae</taxon>
        <taxon>Psychroserpens</taxon>
    </lineage>
</organism>
<protein>
    <submittedName>
        <fullName evidence="3">Tail fiber domain-containing protein</fullName>
    </submittedName>
</protein>
<dbReference type="RefSeq" id="WP_194509714.1">
    <property type="nucleotide sequence ID" value="NZ_JADILU010000009.1"/>
</dbReference>
<dbReference type="InterPro" id="IPR036388">
    <property type="entry name" value="WH-like_DNA-bd_sf"/>
</dbReference>
<proteinExistence type="predicted"/>
<dbReference type="EMBL" id="JBHUOS010000015">
    <property type="protein sequence ID" value="MFD2917629.1"/>
    <property type="molecule type" value="Genomic_DNA"/>
</dbReference>
<dbReference type="Proteomes" id="UP001597548">
    <property type="component" value="Unassembled WGS sequence"/>
</dbReference>
<evidence type="ECO:0000256" key="1">
    <source>
        <dbReference type="SAM" id="Coils"/>
    </source>
</evidence>
<dbReference type="InterPro" id="IPR030392">
    <property type="entry name" value="S74_ICA"/>
</dbReference>
<name>A0ABW5ZX63_9FLAO</name>
<dbReference type="PROSITE" id="PS51688">
    <property type="entry name" value="ICA"/>
    <property type="match status" value="1"/>
</dbReference>
<gene>
    <name evidence="3" type="ORF">ACFS29_18395</name>
</gene>
<evidence type="ECO:0000259" key="2">
    <source>
        <dbReference type="PROSITE" id="PS51688"/>
    </source>
</evidence>